<evidence type="ECO:0000313" key="4">
    <source>
        <dbReference type="EMBL" id="AWR86066.1"/>
    </source>
</evidence>
<protein>
    <submittedName>
        <fullName evidence="4">Dipeptidylaminopeptidase/acylaminoacyl-peptidase</fullName>
    </submittedName>
</protein>
<dbReference type="InterPro" id="IPR050261">
    <property type="entry name" value="FrsA_esterase"/>
</dbReference>
<dbReference type="SUPFAM" id="SSF53474">
    <property type="entry name" value="alpha/beta-Hydrolases"/>
    <property type="match status" value="1"/>
</dbReference>
<keyword evidence="2" id="KW-0472">Membrane</keyword>
<gene>
    <name evidence="4" type="ORF">Mtai_v1c08220</name>
</gene>
<proteinExistence type="predicted"/>
<accession>A0ABN5LVC6</accession>
<dbReference type="Proteomes" id="UP000263013">
    <property type="component" value="Chromosome"/>
</dbReference>
<evidence type="ECO:0000259" key="3">
    <source>
        <dbReference type="Pfam" id="PF12146"/>
    </source>
</evidence>
<keyword evidence="5" id="KW-1185">Reference proteome</keyword>
<evidence type="ECO:0000256" key="2">
    <source>
        <dbReference type="SAM" id="Phobius"/>
    </source>
</evidence>
<name>A0ABN5LVC6_9DEIN</name>
<dbReference type="Pfam" id="PF12146">
    <property type="entry name" value="Hydrolase_4"/>
    <property type="match status" value="1"/>
</dbReference>
<keyword evidence="2" id="KW-1133">Transmembrane helix</keyword>
<keyword evidence="2" id="KW-0812">Transmembrane</keyword>
<reference evidence="4 5" key="1">
    <citation type="submission" date="2017-05" db="EMBL/GenBank/DDBJ databases">
        <title>Complete genome sequence of Meiothermus taiwanensis WR-220.</title>
        <authorList>
            <person name="Wu W.-L."/>
            <person name="Lo W.-S."/>
            <person name="Kuo C.-H."/>
            <person name="Wu S.-H."/>
        </authorList>
    </citation>
    <scope>NUCLEOTIDE SEQUENCE [LARGE SCALE GENOMIC DNA]</scope>
    <source>
        <strain evidence="4 5">WR-220</strain>
    </source>
</reference>
<dbReference type="PANTHER" id="PTHR22946">
    <property type="entry name" value="DIENELACTONE HYDROLASE DOMAIN-CONTAINING PROTEIN-RELATED"/>
    <property type="match status" value="1"/>
</dbReference>
<evidence type="ECO:0000313" key="5">
    <source>
        <dbReference type="Proteomes" id="UP000263013"/>
    </source>
</evidence>
<sequence length="331" mass="36263">MLLSNRWHTEEVRNGIQVLFFALVALNLTLGSLVLLQTRSSNNWKIQQLPDKTLVRLAVHFKSDVPLFAEICKPRGPGPFPSVVLVHGGFVGPNESTQALCQTWAQAGYLVALPHLRGQGRSQGRAEICGKEGSDVRQLADGLPRVGGTAQRAYVGISLGACVALSAARNDPQAKGVAFLLGATDFEAMMERLERYGRTEAYQRWQELIGASPQACPACYRQRSPLTWAHEVAAPLLLIAAGNDPIVSPLQYCALARVREASGRSIRRVALSREGRLWTAPLTKERACLGSFAGLGQFTQDHLVLYPDLEHTTTPAIWQLVNQALVTWLKH</sequence>
<dbReference type="InterPro" id="IPR022742">
    <property type="entry name" value="Hydrolase_4"/>
</dbReference>
<feature type="domain" description="Serine aminopeptidase S33" evidence="3">
    <location>
        <begin position="82"/>
        <end position="180"/>
    </location>
</feature>
<feature type="transmembrane region" description="Helical" evidence="2">
    <location>
        <begin position="15"/>
        <end position="36"/>
    </location>
</feature>
<evidence type="ECO:0000256" key="1">
    <source>
        <dbReference type="ARBA" id="ARBA00022801"/>
    </source>
</evidence>
<dbReference type="InterPro" id="IPR029058">
    <property type="entry name" value="AB_hydrolase_fold"/>
</dbReference>
<dbReference type="PANTHER" id="PTHR22946:SF9">
    <property type="entry name" value="POLYKETIDE TRANSFERASE AF380"/>
    <property type="match status" value="1"/>
</dbReference>
<dbReference type="EMBL" id="CP021130">
    <property type="protein sequence ID" value="AWR86066.1"/>
    <property type="molecule type" value="Genomic_DNA"/>
</dbReference>
<dbReference type="Gene3D" id="3.40.50.1820">
    <property type="entry name" value="alpha/beta hydrolase"/>
    <property type="match status" value="1"/>
</dbReference>
<keyword evidence="1" id="KW-0378">Hydrolase</keyword>
<organism evidence="4 5">
    <name type="scientific">Meiothermus taiwanensis WR-220</name>
    <dbReference type="NCBI Taxonomy" id="1339250"/>
    <lineage>
        <taxon>Bacteria</taxon>
        <taxon>Thermotogati</taxon>
        <taxon>Deinococcota</taxon>
        <taxon>Deinococci</taxon>
        <taxon>Thermales</taxon>
        <taxon>Thermaceae</taxon>
        <taxon>Meiothermus</taxon>
    </lineage>
</organism>